<evidence type="ECO:0000256" key="1">
    <source>
        <dbReference type="PROSITE-ProRule" id="PRU00191"/>
    </source>
</evidence>
<dbReference type="InterPro" id="IPR036860">
    <property type="entry name" value="SH2_dom_sf"/>
</dbReference>
<sequence length="98" mass="11088">MEAPKDAPLSQKEQETGREAMSQRALSVHKDVTSSNMIPPDVKASKFYHGAVPRVDAEESLRAPGDFLLRKAESKRRCCFGYFGTKRAYRIHAYSVKR</sequence>
<name>A0A8R1I2N4_CAEJA</name>
<dbReference type="InterPro" id="IPR000980">
    <property type="entry name" value="SH2"/>
</dbReference>
<dbReference type="SUPFAM" id="SSF55550">
    <property type="entry name" value="SH2 domain"/>
    <property type="match status" value="1"/>
</dbReference>
<reference evidence="4" key="2">
    <citation type="submission" date="2022-06" db="UniProtKB">
        <authorList>
            <consortium name="EnsemblMetazoa"/>
        </authorList>
    </citation>
    <scope>IDENTIFICATION</scope>
    <source>
        <strain evidence="4">DF5081</strain>
    </source>
</reference>
<accession>A0A8R1I2N4</accession>
<evidence type="ECO:0000313" key="5">
    <source>
        <dbReference type="Proteomes" id="UP000005237"/>
    </source>
</evidence>
<dbReference type="AlphaFoldDB" id="A0A8R1I2N4"/>
<evidence type="ECO:0000313" key="4">
    <source>
        <dbReference type="EnsemblMetazoa" id="CJA19247.1"/>
    </source>
</evidence>
<reference evidence="5" key="1">
    <citation type="submission" date="2010-08" db="EMBL/GenBank/DDBJ databases">
        <authorList>
            <consortium name="Caenorhabditis japonica Sequencing Consortium"/>
            <person name="Wilson R.K."/>
        </authorList>
    </citation>
    <scope>NUCLEOTIDE SEQUENCE [LARGE SCALE GENOMIC DNA]</scope>
    <source>
        <strain evidence="5">DF5081</strain>
    </source>
</reference>
<keyword evidence="1" id="KW-0727">SH2 domain</keyword>
<dbReference type="Gene3D" id="3.30.505.10">
    <property type="entry name" value="SH2 domain"/>
    <property type="match status" value="1"/>
</dbReference>
<dbReference type="PROSITE" id="PS50001">
    <property type="entry name" value="SH2"/>
    <property type="match status" value="1"/>
</dbReference>
<protein>
    <submittedName>
        <fullName evidence="4">SH2 domain-containing protein</fullName>
    </submittedName>
</protein>
<proteinExistence type="predicted"/>
<dbReference type="Pfam" id="PF00017">
    <property type="entry name" value="SH2"/>
    <property type="match status" value="1"/>
</dbReference>
<feature type="domain" description="SH2" evidence="3">
    <location>
        <begin position="47"/>
        <end position="98"/>
    </location>
</feature>
<evidence type="ECO:0000259" key="3">
    <source>
        <dbReference type="PROSITE" id="PS50001"/>
    </source>
</evidence>
<dbReference type="EnsemblMetazoa" id="CJA19247.1">
    <property type="protein sequence ID" value="CJA19247.1"/>
    <property type="gene ID" value="WBGene00138448"/>
</dbReference>
<keyword evidence="5" id="KW-1185">Reference proteome</keyword>
<organism evidence="4 5">
    <name type="scientific">Caenorhabditis japonica</name>
    <dbReference type="NCBI Taxonomy" id="281687"/>
    <lineage>
        <taxon>Eukaryota</taxon>
        <taxon>Metazoa</taxon>
        <taxon>Ecdysozoa</taxon>
        <taxon>Nematoda</taxon>
        <taxon>Chromadorea</taxon>
        <taxon>Rhabditida</taxon>
        <taxon>Rhabditina</taxon>
        <taxon>Rhabditomorpha</taxon>
        <taxon>Rhabditoidea</taxon>
        <taxon>Rhabditidae</taxon>
        <taxon>Peloderinae</taxon>
        <taxon>Caenorhabditis</taxon>
    </lineage>
</organism>
<evidence type="ECO:0000256" key="2">
    <source>
        <dbReference type="SAM" id="MobiDB-lite"/>
    </source>
</evidence>
<feature type="region of interest" description="Disordered" evidence="2">
    <location>
        <begin position="1"/>
        <end position="39"/>
    </location>
</feature>
<dbReference type="Proteomes" id="UP000005237">
    <property type="component" value="Unassembled WGS sequence"/>
</dbReference>